<dbReference type="PANTHER" id="PTHR39321:SF3">
    <property type="entry name" value="PHOSPHOPANTETHEINE ADENYLYLTRANSFERASE"/>
    <property type="match status" value="1"/>
</dbReference>
<dbReference type="UniPathway" id="UPA00253">
    <property type="reaction ID" value="UER00332"/>
</dbReference>
<protein>
    <recommendedName>
        <fullName evidence="3">nicotinate-nucleotide adenylyltransferase</fullName>
        <ecNumber evidence="3">2.7.7.18</ecNumber>
    </recommendedName>
</protein>
<evidence type="ECO:0000313" key="12">
    <source>
        <dbReference type="EMBL" id="HFM98491.1"/>
    </source>
</evidence>
<evidence type="ECO:0000259" key="11">
    <source>
        <dbReference type="Pfam" id="PF01467"/>
    </source>
</evidence>
<accession>A0A7C3KF35</accession>
<comment type="catalytic activity">
    <reaction evidence="10">
        <text>nicotinate beta-D-ribonucleotide + ATP + H(+) = deamido-NAD(+) + diphosphate</text>
        <dbReference type="Rhea" id="RHEA:22860"/>
        <dbReference type="ChEBI" id="CHEBI:15378"/>
        <dbReference type="ChEBI" id="CHEBI:30616"/>
        <dbReference type="ChEBI" id="CHEBI:33019"/>
        <dbReference type="ChEBI" id="CHEBI:57502"/>
        <dbReference type="ChEBI" id="CHEBI:58437"/>
        <dbReference type="EC" id="2.7.7.18"/>
    </reaction>
</comment>
<dbReference type="Gene3D" id="3.40.50.620">
    <property type="entry name" value="HUPs"/>
    <property type="match status" value="1"/>
</dbReference>
<sequence length="204" mass="23103">MLTVALFGTSADPPTAGHQAILAWLADHFDVAAVWASDNPFKSHQTPLQHRIAMLQLLIDAIRPPRSNLRIYPQLSHPRALHTLEAAKTIWHDARFTLVIGADLLPQLAKWYRIDDLLRQVDLLVVPRPGYHLSEAALAEVEQRGTRVAIADLIAPEISSTDYRNHHNLDALTPPVADYIHREHLYAWQDDRRENLPVQQTPIL</sequence>
<evidence type="ECO:0000256" key="3">
    <source>
        <dbReference type="ARBA" id="ARBA00012389"/>
    </source>
</evidence>
<reference evidence="12" key="1">
    <citation type="journal article" date="2020" name="mSystems">
        <title>Genome- and Community-Level Interaction Insights into Carbon Utilization and Element Cycling Functions of Hydrothermarchaeota in Hydrothermal Sediment.</title>
        <authorList>
            <person name="Zhou Z."/>
            <person name="Liu Y."/>
            <person name="Xu W."/>
            <person name="Pan J."/>
            <person name="Luo Z.H."/>
            <person name="Li M."/>
        </authorList>
    </citation>
    <scope>NUCLEOTIDE SEQUENCE [LARGE SCALE GENOMIC DNA]</scope>
    <source>
        <strain evidence="12">SpSt-418</strain>
    </source>
</reference>
<dbReference type="NCBIfam" id="NF000842">
    <property type="entry name" value="PRK00071.2-1"/>
    <property type="match status" value="1"/>
</dbReference>
<evidence type="ECO:0000256" key="10">
    <source>
        <dbReference type="ARBA" id="ARBA00048721"/>
    </source>
</evidence>
<dbReference type="AlphaFoldDB" id="A0A7C3KF35"/>
<evidence type="ECO:0000256" key="5">
    <source>
        <dbReference type="ARBA" id="ARBA00022679"/>
    </source>
</evidence>
<dbReference type="EMBL" id="DSRU01000173">
    <property type="protein sequence ID" value="HFM98491.1"/>
    <property type="molecule type" value="Genomic_DNA"/>
</dbReference>
<keyword evidence="7" id="KW-0547">Nucleotide-binding</keyword>
<dbReference type="InterPro" id="IPR004821">
    <property type="entry name" value="Cyt_trans-like"/>
</dbReference>
<keyword evidence="9" id="KW-0520">NAD</keyword>
<dbReference type="GO" id="GO:0004515">
    <property type="term" value="F:nicotinate-nucleotide adenylyltransferase activity"/>
    <property type="evidence" value="ECO:0007669"/>
    <property type="project" value="UniProtKB-EC"/>
</dbReference>
<dbReference type="Pfam" id="PF01467">
    <property type="entry name" value="CTP_transf_like"/>
    <property type="match status" value="1"/>
</dbReference>
<keyword evidence="8" id="KW-0067">ATP-binding</keyword>
<dbReference type="GO" id="GO:0009435">
    <property type="term" value="P:NAD+ biosynthetic process"/>
    <property type="evidence" value="ECO:0007669"/>
    <property type="project" value="UniProtKB-UniPathway"/>
</dbReference>
<evidence type="ECO:0000256" key="6">
    <source>
        <dbReference type="ARBA" id="ARBA00022695"/>
    </source>
</evidence>
<evidence type="ECO:0000256" key="7">
    <source>
        <dbReference type="ARBA" id="ARBA00022741"/>
    </source>
</evidence>
<evidence type="ECO:0000256" key="1">
    <source>
        <dbReference type="ARBA" id="ARBA00002324"/>
    </source>
</evidence>
<dbReference type="EC" id="2.7.7.18" evidence="3"/>
<comment type="pathway">
    <text evidence="2">Cofactor biosynthesis; NAD(+) biosynthesis; deamido-NAD(+) from nicotinate D-ribonucleotide: step 1/1.</text>
</comment>
<evidence type="ECO:0000256" key="9">
    <source>
        <dbReference type="ARBA" id="ARBA00023027"/>
    </source>
</evidence>
<dbReference type="GO" id="GO:0005524">
    <property type="term" value="F:ATP binding"/>
    <property type="evidence" value="ECO:0007669"/>
    <property type="project" value="UniProtKB-KW"/>
</dbReference>
<dbReference type="InterPro" id="IPR014729">
    <property type="entry name" value="Rossmann-like_a/b/a_fold"/>
</dbReference>
<name>A0A7C3KF35_9CYAN</name>
<comment type="function">
    <text evidence="1">Catalyzes the reversible adenylation of nicotinate mononucleotide (NaMN) to nicotinic acid adenine dinucleotide (NaAD).</text>
</comment>
<organism evidence="12">
    <name type="scientific">Oscillatoriales cyanobacterium SpSt-418</name>
    <dbReference type="NCBI Taxonomy" id="2282169"/>
    <lineage>
        <taxon>Bacteria</taxon>
        <taxon>Bacillati</taxon>
        <taxon>Cyanobacteriota</taxon>
        <taxon>Cyanophyceae</taxon>
        <taxon>Oscillatoriophycideae</taxon>
        <taxon>Oscillatoriales</taxon>
    </lineage>
</organism>
<dbReference type="PANTHER" id="PTHR39321">
    <property type="entry name" value="NICOTINATE-NUCLEOTIDE ADENYLYLTRANSFERASE-RELATED"/>
    <property type="match status" value="1"/>
</dbReference>
<dbReference type="NCBIfam" id="TIGR00125">
    <property type="entry name" value="cyt_tran_rel"/>
    <property type="match status" value="1"/>
</dbReference>
<keyword evidence="6 12" id="KW-0548">Nucleotidyltransferase</keyword>
<proteinExistence type="predicted"/>
<evidence type="ECO:0000256" key="4">
    <source>
        <dbReference type="ARBA" id="ARBA00022642"/>
    </source>
</evidence>
<dbReference type="InterPro" id="IPR005248">
    <property type="entry name" value="NadD/NMNAT"/>
</dbReference>
<comment type="caution">
    <text evidence="12">The sequence shown here is derived from an EMBL/GenBank/DDBJ whole genome shotgun (WGS) entry which is preliminary data.</text>
</comment>
<gene>
    <name evidence="12" type="ORF">ENR64_12180</name>
</gene>
<keyword evidence="5 12" id="KW-0808">Transferase</keyword>
<dbReference type="SUPFAM" id="SSF52374">
    <property type="entry name" value="Nucleotidylyl transferase"/>
    <property type="match status" value="1"/>
</dbReference>
<feature type="domain" description="Cytidyltransferase-like" evidence="11">
    <location>
        <begin position="6"/>
        <end position="165"/>
    </location>
</feature>
<dbReference type="NCBIfam" id="TIGR00482">
    <property type="entry name" value="nicotinate (nicotinamide) nucleotide adenylyltransferase"/>
    <property type="match status" value="1"/>
</dbReference>
<evidence type="ECO:0000256" key="2">
    <source>
        <dbReference type="ARBA" id="ARBA00005019"/>
    </source>
</evidence>
<keyword evidence="4" id="KW-0662">Pyridine nucleotide biosynthesis</keyword>
<evidence type="ECO:0000256" key="8">
    <source>
        <dbReference type="ARBA" id="ARBA00022840"/>
    </source>
</evidence>
<dbReference type="CDD" id="cd02165">
    <property type="entry name" value="NMNAT"/>
    <property type="match status" value="1"/>
</dbReference>